<dbReference type="Pfam" id="PF07730">
    <property type="entry name" value="HisKA_3"/>
    <property type="match status" value="1"/>
</dbReference>
<feature type="transmembrane region" description="Helical" evidence="9">
    <location>
        <begin position="81"/>
        <end position="109"/>
    </location>
</feature>
<dbReference type="PANTHER" id="PTHR24421">
    <property type="entry name" value="NITRATE/NITRITE SENSOR PROTEIN NARX-RELATED"/>
    <property type="match status" value="1"/>
</dbReference>
<sequence length="840" mass="92437">MSTLKANWQRFTSWWHAHLLAKDTCLAFILVWLLSIGGETPLLADGFVVPCNHEIALVFSLVLGIPLIYRRSKPALAANTFVSLCLAQLILGPALLASDAIGLIIVYTVIVYADRTQSKKYVLMALGVTCLAALAYASAVTYGPILPDRMYPHITAGTYAHLDQCAVIPGVHLLSSCTPILLTHLFINMVTFNLVLTLVMFLAFWNRSRRQIAQTIRERNEAILYQQQEEARLAASAERARIARDMHDVVAHTLSIVIVQADAGRYVGSQDSDVALHIMKTIKQESSRALKDMDSLFGSLTESSIDKEQDVQAQITSNKTSIRNNIKTALPQETTTGKETLNSKAYDNIDNLIEQAKAASPDLVLKRQITGTPEPDKLSTQAGLVAYRCVQEALSNIRKHASAAAQATIQERWTATSIELIITNDGIGSVNRAKESPHRSYGLLGMNERVKNIGGSFQAQPIAGGFCVNVTIPFQQEPVVGPSPEANAARSQQRSVESQTAPYQIQSVEHTTSQLNTIERLVRWSSHHYLIVDTLLTVPLILLLIISISNPFFNLFPFTDGSTVPTQVIIIQTLFLALPLIFRRRWTDLSAALVATCTAVELVVSPWITTMNCITLTSIYSAMTYGQKRTRIWVPAVVLAEIGLVAVRFHIEITYGSPTILAWMLGNRNSPTVVQTAGDQQTALIWLVFISIGCACALVLGLWRRASGSNLLVLREREAALKQGEAQHRQLAANAERARIGTQIQSQVTATLNQVLTSTDEGIEMINLQQAQGLPVSTSTIIQAFEQIGHEGRSALSRMRQLLDILRQTGSSDDINHPKANQYPLQLHPVQPHVEQSQTM</sequence>
<feature type="transmembrane region" description="Helical" evidence="9">
    <location>
        <begin position="185"/>
        <end position="205"/>
    </location>
</feature>
<feature type="transmembrane region" description="Helical" evidence="9">
    <location>
        <begin position="47"/>
        <end position="69"/>
    </location>
</feature>
<dbReference type="InterPro" id="IPR055558">
    <property type="entry name" value="DUF7134"/>
</dbReference>
<reference evidence="12 13" key="1">
    <citation type="journal article" date="2017" name="BMC Genomics">
        <title>Comparative genomic and phylogenomic analyses of the Bifidobacteriaceae family.</title>
        <authorList>
            <person name="Lugli G.A."/>
            <person name="Milani C."/>
            <person name="Turroni F."/>
            <person name="Duranti S."/>
            <person name="Mancabelli L."/>
            <person name="Mangifesta M."/>
            <person name="Ferrario C."/>
            <person name="Modesto M."/>
            <person name="Mattarelli P."/>
            <person name="Jiri K."/>
            <person name="van Sinderen D."/>
            <person name="Ventura M."/>
        </authorList>
    </citation>
    <scope>NUCLEOTIDE SEQUENCE [LARGE SCALE GENOMIC DNA]</scope>
    <source>
        <strain evidence="12 13">DSM 22924</strain>
    </source>
</reference>
<feature type="domain" description="DUF7134" evidence="11">
    <location>
        <begin position="12"/>
        <end position="138"/>
    </location>
</feature>
<keyword evidence="3" id="KW-0597">Phosphoprotein</keyword>
<evidence type="ECO:0000256" key="6">
    <source>
        <dbReference type="ARBA" id="ARBA00022777"/>
    </source>
</evidence>
<evidence type="ECO:0000256" key="8">
    <source>
        <dbReference type="ARBA" id="ARBA00023012"/>
    </source>
</evidence>
<feature type="domain" description="DUF7134" evidence="11">
    <location>
        <begin position="522"/>
        <end position="652"/>
    </location>
</feature>
<dbReference type="OrthoDB" id="227596at2"/>
<accession>A0A261ET64</accession>
<gene>
    <name evidence="12" type="ORF">BOCO_0564</name>
</gene>
<feature type="transmembrane region" description="Helical" evidence="9">
    <location>
        <begin position="632"/>
        <end position="651"/>
    </location>
</feature>
<keyword evidence="5" id="KW-0547">Nucleotide-binding</keyword>
<dbReference type="RefSeq" id="WP_094722584.1">
    <property type="nucleotide sequence ID" value="NZ_MWWS01000004.1"/>
</dbReference>
<proteinExistence type="predicted"/>
<feature type="domain" description="Signal transduction histidine kinase subgroup 3 dimerisation and phosphoacceptor" evidence="10">
    <location>
        <begin position="238"/>
        <end position="300"/>
    </location>
</feature>
<dbReference type="AlphaFoldDB" id="A0A261ET64"/>
<evidence type="ECO:0000256" key="9">
    <source>
        <dbReference type="SAM" id="Phobius"/>
    </source>
</evidence>
<dbReference type="Proteomes" id="UP000216004">
    <property type="component" value="Unassembled WGS sequence"/>
</dbReference>
<dbReference type="InterPro" id="IPR011712">
    <property type="entry name" value="Sig_transdc_His_kin_sub3_dim/P"/>
</dbReference>
<dbReference type="CDD" id="cd16917">
    <property type="entry name" value="HATPase_UhpB-NarQ-NarX-like"/>
    <property type="match status" value="1"/>
</dbReference>
<dbReference type="GO" id="GO:0005524">
    <property type="term" value="F:ATP binding"/>
    <property type="evidence" value="ECO:0007669"/>
    <property type="project" value="UniProtKB-KW"/>
</dbReference>
<dbReference type="GO" id="GO:0016020">
    <property type="term" value="C:membrane"/>
    <property type="evidence" value="ECO:0007669"/>
    <property type="project" value="InterPro"/>
</dbReference>
<evidence type="ECO:0000256" key="4">
    <source>
        <dbReference type="ARBA" id="ARBA00022679"/>
    </source>
</evidence>
<keyword evidence="13" id="KW-1185">Reference proteome</keyword>
<evidence type="ECO:0000256" key="3">
    <source>
        <dbReference type="ARBA" id="ARBA00022553"/>
    </source>
</evidence>
<keyword evidence="4" id="KW-0808">Transferase</keyword>
<dbReference type="SUPFAM" id="SSF55874">
    <property type="entry name" value="ATPase domain of HSP90 chaperone/DNA topoisomerase II/histidine kinase"/>
    <property type="match status" value="1"/>
</dbReference>
<dbReference type="InterPro" id="IPR036890">
    <property type="entry name" value="HATPase_C_sf"/>
</dbReference>
<keyword evidence="9" id="KW-0472">Membrane</keyword>
<evidence type="ECO:0000313" key="12">
    <source>
        <dbReference type="EMBL" id="OZG50047.1"/>
    </source>
</evidence>
<keyword evidence="9" id="KW-0812">Transmembrane</keyword>
<evidence type="ECO:0000256" key="5">
    <source>
        <dbReference type="ARBA" id="ARBA00022741"/>
    </source>
</evidence>
<comment type="caution">
    <text evidence="12">The sequence shown here is derived from an EMBL/GenBank/DDBJ whole genome shotgun (WGS) entry which is preliminary data.</text>
</comment>
<feature type="transmembrane region" description="Helical" evidence="9">
    <location>
        <begin position="564"/>
        <end position="582"/>
    </location>
</feature>
<dbReference type="InterPro" id="IPR050482">
    <property type="entry name" value="Sensor_HK_TwoCompSys"/>
</dbReference>
<comment type="catalytic activity">
    <reaction evidence="1">
        <text>ATP + protein L-histidine = ADP + protein N-phospho-L-histidine.</text>
        <dbReference type="EC" id="2.7.13.3"/>
    </reaction>
</comment>
<dbReference type="EMBL" id="MWWS01000004">
    <property type="protein sequence ID" value="OZG50047.1"/>
    <property type="molecule type" value="Genomic_DNA"/>
</dbReference>
<dbReference type="PANTHER" id="PTHR24421:SF10">
    <property type="entry name" value="NITRATE_NITRITE SENSOR PROTEIN NARQ"/>
    <property type="match status" value="1"/>
</dbReference>
<keyword evidence="6 12" id="KW-0418">Kinase</keyword>
<dbReference type="GO" id="GO:0046983">
    <property type="term" value="F:protein dimerization activity"/>
    <property type="evidence" value="ECO:0007669"/>
    <property type="project" value="InterPro"/>
</dbReference>
<feature type="transmembrane region" description="Helical" evidence="9">
    <location>
        <begin position="121"/>
        <end position="142"/>
    </location>
</feature>
<evidence type="ECO:0000313" key="13">
    <source>
        <dbReference type="Proteomes" id="UP000216004"/>
    </source>
</evidence>
<evidence type="ECO:0000256" key="1">
    <source>
        <dbReference type="ARBA" id="ARBA00000085"/>
    </source>
</evidence>
<evidence type="ECO:0000256" key="2">
    <source>
        <dbReference type="ARBA" id="ARBA00012438"/>
    </source>
</evidence>
<dbReference type="EC" id="2.7.13.3" evidence="2"/>
<name>A0A261ET64_9BIFI</name>
<protein>
    <recommendedName>
        <fullName evidence="2">histidine kinase</fullName>
        <ecNumber evidence="2">2.7.13.3</ecNumber>
    </recommendedName>
</protein>
<dbReference type="Gene3D" id="3.30.565.10">
    <property type="entry name" value="Histidine kinase-like ATPase, C-terminal domain"/>
    <property type="match status" value="1"/>
</dbReference>
<dbReference type="Pfam" id="PF23539">
    <property type="entry name" value="DUF7134"/>
    <property type="match status" value="2"/>
</dbReference>
<organism evidence="12 13">
    <name type="scientific">Bombiscardovia coagulans</name>
    <dbReference type="NCBI Taxonomy" id="686666"/>
    <lineage>
        <taxon>Bacteria</taxon>
        <taxon>Bacillati</taxon>
        <taxon>Actinomycetota</taxon>
        <taxon>Actinomycetes</taxon>
        <taxon>Bifidobacteriales</taxon>
        <taxon>Bifidobacteriaceae</taxon>
        <taxon>Bombiscardovia</taxon>
    </lineage>
</organism>
<evidence type="ECO:0000259" key="11">
    <source>
        <dbReference type="Pfam" id="PF23539"/>
    </source>
</evidence>
<feature type="transmembrane region" description="Helical" evidence="9">
    <location>
        <begin position="15"/>
        <end position="35"/>
    </location>
</feature>
<dbReference type="Gene3D" id="1.20.5.1930">
    <property type="match status" value="1"/>
</dbReference>
<evidence type="ECO:0000259" key="10">
    <source>
        <dbReference type="Pfam" id="PF07730"/>
    </source>
</evidence>
<feature type="transmembrane region" description="Helical" evidence="9">
    <location>
        <begin position="530"/>
        <end position="552"/>
    </location>
</feature>
<keyword evidence="9" id="KW-1133">Transmembrane helix</keyword>
<keyword evidence="8" id="KW-0902">Two-component regulatory system</keyword>
<feature type="transmembrane region" description="Helical" evidence="9">
    <location>
        <begin position="683"/>
        <end position="703"/>
    </location>
</feature>
<dbReference type="GO" id="GO:0000155">
    <property type="term" value="F:phosphorelay sensor kinase activity"/>
    <property type="evidence" value="ECO:0007669"/>
    <property type="project" value="InterPro"/>
</dbReference>
<keyword evidence="7" id="KW-0067">ATP-binding</keyword>
<evidence type="ECO:0000256" key="7">
    <source>
        <dbReference type="ARBA" id="ARBA00022840"/>
    </source>
</evidence>